<organism evidence="3 4">
    <name type="scientific">Methanocella conradii (strain DSM 24694 / JCM 17849 / CGMCC 1.5162 / HZ254)</name>
    <dbReference type="NCBI Taxonomy" id="1041930"/>
    <lineage>
        <taxon>Archaea</taxon>
        <taxon>Methanobacteriati</taxon>
        <taxon>Methanobacteriota</taxon>
        <taxon>Stenosarchaea group</taxon>
        <taxon>Methanomicrobia</taxon>
        <taxon>Methanocellales</taxon>
        <taxon>Methanocellaceae</taxon>
        <taxon>Methanocella</taxon>
    </lineage>
</organism>
<gene>
    <name evidence="3" type="ordered locus">Mtc_0637</name>
</gene>
<keyword evidence="1" id="KW-0863">Zinc-finger</keyword>
<reference evidence="3 4" key="1">
    <citation type="journal article" date="2012" name="J. Bacteriol.">
        <title>Complete genome sequence of a thermophilic methanogen, Methanocella conradii HZ254, isolated from Chinese rice field soil.</title>
        <authorList>
            <person name="Lu Z."/>
            <person name="Lu Y."/>
        </authorList>
    </citation>
    <scope>NUCLEOTIDE SEQUENCE [LARGE SCALE GENOMIC DNA]</scope>
    <source>
        <strain evidence="4">DSM 24694 / JCM 17849 / CGMCC 1.5162 / HZ254</strain>
    </source>
</reference>
<dbReference type="eggNOG" id="arCOG01121">
    <property type="taxonomic scope" value="Archaea"/>
</dbReference>
<dbReference type="GeneID" id="11970529"/>
<dbReference type="InterPro" id="IPR007527">
    <property type="entry name" value="Znf_SWIM"/>
</dbReference>
<evidence type="ECO:0000313" key="4">
    <source>
        <dbReference type="Proteomes" id="UP000005233"/>
    </source>
</evidence>
<dbReference type="EMBL" id="CP003243">
    <property type="protein sequence ID" value="AFC99400.1"/>
    <property type="molecule type" value="Genomic_DNA"/>
</dbReference>
<protein>
    <submittedName>
        <fullName evidence="3">SWIM zinc finger-containing protein</fullName>
    </submittedName>
</protein>
<sequence length="109" mass="12653">MKYVSVFDDARREGLTPDVEKRLVEEYGSRGKKAIDAVRSGKVKKYRDFFVVRGFSGEYIVEDDFCTCNDYLYRLSVKGGICYHSIAVRLAKTTGVYEEVDRWYLDALR</sequence>
<name>H8I6T0_METCZ</name>
<dbReference type="Proteomes" id="UP000005233">
    <property type="component" value="Chromosome"/>
</dbReference>
<keyword evidence="1" id="KW-0479">Metal-binding</keyword>
<proteinExistence type="predicted"/>
<dbReference type="STRING" id="1041930.Mtc_0637"/>
<evidence type="ECO:0000256" key="1">
    <source>
        <dbReference type="PROSITE-ProRule" id="PRU00325"/>
    </source>
</evidence>
<dbReference type="HOGENOM" id="CLU_153623_0_0_2"/>
<keyword evidence="1" id="KW-0862">Zinc</keyword>
<dbReference type="PROSITE" id="PS50966">
    <property type="entry name" value="ZF_SWIM"/>
    <property type="match status" value="1"/>
</dbReference>
<evidence type="ECO:0000313" key="3">
    <source>
        <dbReference type="EMBL" id="AFC99400.1"/>
    </source>
</evidence>
<dbReference type="AlphaFoldDB" id="H8I6T0"/>
<dbReference type="KEGG" id="mez:Mtc_0637"/>
<dbReference type="RefSeq" id="WP_014405239.1">
    <property type="nucleotide sequence ID" value="NC_017034.1"/>
</dbReference>
<feature type="domain" description="SWIM-type" evidence="2">
    <location>
        <begin position="49"/>
        <end position="93"/>
    </location>
</feature>
<keyword evidence="4" id="KW-1185">Reference proteome</keyword>
<accession>H8I6T0</accession>
<dbReference type="GO" id="GO:0008270">
    <property type="term" value="F:zinc ion binding"/>
    <property type="evidence" value="ECO:0007669"/>
    <property type="project" value="UniProtKB-KW"/>
</dbReference>
<evidence type="ECO:0000259" key="2">
    <source>
        <dbReference type="PROSITE" id="PS50966"/>
    </source>
</evidence>